<dbReference type="PaxDb" id="29760-VIT_05s0051g00890.t01"/>
<dbReference type="AlphaFoldDB" id="D7TS94"/>
<dbReference type="HOGENOM" id="CLU_3378058_0_0_1"/>
<accession>D7TS94</accession>
<evidence type="ECO:0000313" key="2">
    <source>
        <dbReference type="EMBL" id="CBI33366.3"/>
    </source>
</evidence>
<keyword evidence="1" id="KW-0472">Membrane</keyword>
<proteinExistence type="predicted"/>
<evidence type="ECO:0000256" key="1">
    <source>
        <dbReference type="SAM" id="Phobius"/>
    </source>
</evidence>
<feature type="transmembrane region" description="Helical" evidence="1">
    <location>
        <begin position="12"/>
        <end position="31"/>
    </location>
</feature>
<sequence length="34" mass="3886">MTTLYNSLISLFLLPFHLCLVFYLLLVLVLLDSG</sequence>
<dbReference type="EMBL" id="FN596241">
    <property type="protein sequence ID" value="CBI33366.3"/>
    <property type="molecule type" value="Genomic_DNA"/>
</dbReference>
<reference evidence="3" key="1">
    <citation type="journal article" date="2007" name="Nature">
        <title>The grapevine genome sequence suggests ancestral hexaploidization in major angiosperm phyla.</title>
        <authorList>
            <consortium name="The French-Italian Public Consortium for Grapevine Genome Characterization."/>
            <person name="Jaillon O."/>
            <person name="Aury J.-M."/>
            <person name="Noel B."/>
            <person name="Policriti A."/>
            <person name="Clepet C."/>
            <person name="Casagrande A."/>
            <person name="Choisne N."/>
            <person name="Aubourg S."/>
            <person name="Vitulo N."/>
            <person name="Jubin C."/>
            <person name="Vezzi A."/>
            <person name="Legeai F."/>
            <person name="Hugueney P."/>
            <person name="Dasilva C."/>
            <person name="Horner D."/>
            <person name="Mica E."/>
            <person name="Jublot D."/>
            <person name="Poulain J."/>
            <person name="Bruyere C."/>
            <person name="Billault A."/>
            <person name="Segurens B."/>
            <person name="Gouyvenoux M."/>
            <person name="Ugarte E."/>
            <person name="Cattonaro F."/>
            <person name="Anthouard V."/>
            <person name="Vico V."/>
            <person name="Del Fabbro C."/>
            <person name="Alaux M."/>
            <person name="Di Gaspero G."/>
            <person name="Dumas V."/>
            <person name="Felice N."/>
            <person name="Paillard S."/>
            <person name="Juman I."/>
            <person name="Moroldo M."/>
            <person name="Scalabrin S."/>
            <person name="Canaguier A."/>
            <person name="Le Clainche I."/>
            <person name="Malacrida G."/>
            <person name="Durand E."/>
            <person name="Pesole G."/>
            <person name="Laucou V."/>
            <person name="Chatelet P."/>
            <person name="Merdinoglu D."/>
            <person name="Delledonne M."/>
            <person name="Pezzotti M."/>
            <person name="Lecharny A."/>
            <person name="Scarpelli C."/>
            <person name="Artiguenave F."/>
            <person name="Pe M.E."/>
            <person name="Valle G."/>
            <person name="Morgante M."/>
            <person name="Caboche M."/>
            <person name="Adam-Blondon A.-F."/>
            <person name="Weissenbach J."/>
            <person name="Quetier F."/>
            <person name="Wincker P."/>
        </authorList>
    </citation>
    <scope>NUCLEOTIDE SEQUENCE [LARGE SCALE GENOMIC DNA]</scope>
    <source>
        <strain evidence="3">cv. Pinot noir / PN40024</strain>
    </source>
</reference>
<organism evidence="2 3">
    <name type="scientific">Vitis vinifera</name>
    <name type="common">Grape</name>
    <dbReference type="NCBI Taxonomy" id="29760"/>
    <lineage>
        <taxon>Eukaryota</taxon>
        <taxon>Viridiplantae</taxon>
        <taxon>Streptophyta</taxon>
        <taxon>Embryophyta</taxon>
        <taxon>Tracheophyta</taxon>
        <taxon>Spermatophyta</taxon>
        <taxon>Magnoliopsida</taxon>
        <taxon>eudicotyledons</taxon>
        <taxon>Gunneridae</taxon>
        <taxon>Pentapetalae</taxon>
        <taxon>rosids</taxon>
        <taxon>Vitales</taxon>
        <taxon>Vitaceae</taxon>
        <taxon>Viteae</taxon>
        <taxon>Vitis</taxon>
    </lineage>
</organism>
<keyword evidence="3" id="KW-1185">Reference proteome</keyword>
<dbReference type="Proteomes" id="UP000009183">
    <property type="component" value="Chromosome 5"/>
</dbReference>
<protein>
    <submittedName>
        <fullName evidence="2">Uncharacterized protein</fullName>
    </submittedName>
</protein>
<gene>
    <name evidence="2" type="ordered locus">VIT_05s0051g00890</name>
</gene>
<keyword evidence="1" id="KW-0812">Transmembrane</keyword>
<keyword evidence="1" id="KW-1133">Transmembrane helix</keyword>
<evidence type="ECO:0000313" key="3">
    <source>
        <dbReference type="Proteomes" id="UP000009183"/>
    </source>
</evidence>
<dbReference type="InParanoid" id="D7TS94"/>
<name>D7TS94_VITVI</name>